<evidence type="ECO:0000313" key="3">
    <source>
        <dbReference type="Proteomes" id="UP000007319"/>
    </source>
</evidence>
<feature type="region of interest" description="Disordered" evidence="1">
    <location>
        <begin position="1"/>
        <end position="20"/>
    </location>
</feature>
<dbReference type="AntiFam" id="ANF00011">
    <property type="entry name" value="tRNA translation"/>
</dbReference>
<dbReference type="AlphaFoldDB" id="A0A9P1K129"/>
<keyword evidence="3" id="KW-1185">Reference proteome</keyword>
<geneLocation type="plasmid" evidence="2 3">
    <name>AZOBR_p4</name>
</geneLocation>
<evidence type="ECO:0000256" key="1">
    <source>
        <dbReference type="SAM" id="MobiDB-lite"/>
    </source>
</evidence>
<name>A0A9P1K129_9PROT</name>
<dbReference type="AntiFam" id="ANF00014">
    <property type="entry name" value="tRNA translation"/>
</dbReference>
<dbReference type="EMBL" id="HE577331">
    <property type="protein sequence ID" value="CCD03582.1"/>
    <property type="molecule type" value="Genomic_DNA"/>
</dbReference>
<evidence type="ECO:0000313" key="2">
    <source>
        <dbReference type="EMBL" id="CCD03582.1"/>
    </source>
</evidence>
<dbReference type="Proteomes" id="UP000007319">
    <property type="component" value="Plasmid AZOBR_p4"/>
</dbReference>
<keyword evidence="2" id="KW-0614">Plasmid</keyword>
<organism evidence="2 3">
    <name type="scientific">Azospirillum baldaniorum</name>
    <dbReference type="NCBI Taxonomy" id="1064539"/>
    <lineage>
        <taxon>Bacteria</taxon>
        <taxon>Pseudomonadati</taxon>
        <taxon>Pseudomonadota</taxon>
        <taxon>Alphaproteobacteria</taxon>
        <taxon>Rhodospirillales</taxon>
        <taxon>Azospirillaceae</taxon>
        <taxon>Azospirillum</taxon>
    </lineage>
</organism>
<sequence>MPRNWSGRRDSNPRPQPWQGCALPLSYARNVARVTGLEPAASGVTGRRSNQLSYTRNMAPDAGLEPATRGLTVRCSTD</sequence>
<reference evidence="2 3" key="1">
    <citation type="journal article" date="2011" name="PLoS Genet.">
        <title>Azospirillum genomes reveal transition of bacteria from aquatic to terrestrial environments.</title>
        <authorList>
            <person name="Wisniewski-Dye F."/>
            <person name="Borziak K."/>
            <person name="Khalsa-Moyers G."/>
            <person name="Alexandre G."/>
            <person name="Sukharnikov L.O."/>
            <person name="Wuichet K."/>
            <person name="Hurst G.B."/>
            <person name="McDonald W.H."/>
            <person name="Robertson J.S."/>
            <person name="Barbe V."/>
            <person name="Calteau A."/>
            <person name="Rouy Z."/>
            <person name="Mangenot S."/>
            <person name="Prigent-Combaret C."/>
            <person name="Normand P."/>
            <person name="Boyer M."/>
            <person name="Siguier P."/>
            <person name="Dessaux Y."/>
            <person name="Elmerich C."/>
            <person name="Condemine G."/>
            <person name="Krishnen G."/>
            <person name="Kennedy I."/>
            <person name="Paterson A.H."/>
            <person name="Gonzalez V."/>
            <person name="Mavingui P."/>
            <person name="Zhulin I.B."/>
        </authorList>
    </citation>
    <scope>NUCLEOTIDE SEQUENCE [LARGE SCALE GENOMIC DNA]</scope>
    <source>
        <strain evidence="2 3">Sp245</strain>
    </source>
</reference>
<proteinExistence type="predicted"/>
<gene>
    <name evidence="2" type="ORF">AZOBR_p460093</name>
</gene>
<feature type="region of interest" description="Disordered" evidence="1">
    <location>
        <begin position="58"/>
        <end position="78"/>
    </location>
</feature>
<protein>
    <submittedName>
        <fullName evidence="2">Uncharacterized protein</fullName>
    </submittedName>
</protein>
<dbReference type="KEGG" id="abs:AZOBR_p460093"/>
<accession>A0A9P1K129</accession>